<dbReference type="SUPFAM" id="SSF56112">
    <property type="entry name" value="Protein kinase-like (PK-like)"/>
    <property type="match status" value="1"/>
</dbReference>
<dbReference type="RefSeq" id="WP_089789565.1">
    <property type="nucleotide sequence ID" value="NZ_FOKW01000012.1"/>
</dbReference>
<dbReference type="CDD" id="cd05121">
    <property type="entry name" value="ABC1_ADCK3-like"/>
    <property type="match status" value="1"/>
</dbReference>
<accession>A0A1I1KN82</accession>
<dbReference type="Gene3D" id="1.10.510.10">
    <property type="entry name" value="Transferase(Phosphotransferase) domain 1"/>
    <property type="match status" value="1"/>
</dbReference>
<dbReference type="EMBL" id="FOKW01000012">
    <property type="protein sequence ID" value="SFC62035.1"/>
    <property type="molecule type" value="Genomic_DNA"/>
</dbReference>
<name>A0A1I1KN82_NATHA</name>
<dbReference type="Proteomes" id="UP000199161">
    <property type="component" value="Unassembled WGS sequence"/>
</dbReference>
<comment type="similarity">
    <text evidence="1">Belongs to the protein kinase superfamily. ADCK protein kinase family.</text>
</comment>
<sequence>MRGYYLRYLQVLVRFLPVAIAFLRDRRRFLLFGPSRQVTTAVHRERAQRLTDIMLDLGPAFIKVGQVLSTRPDIVPPTYVEAFATLQDEVPEDAGGDPMTVVEAELGDDPAVDLETLEPVAGGSLAFVYTAEFDSESGRERIALKVRRPGLVSLVERDLRVIRGFVPILAAFADERQRYSIRNLADDFEEIILQELDFAREASIMAEIGENFADEDRVVVPETYDDRCSKRLVAMEYVEGRKITDDDALEAAGMGRTELATLIARTYLRMGLVDGVFHADPHPGNLAVTEGGRLVIYDYGMSQRLTRQEQDEITDLYRTLVRRDVDGLLNTLIALEVLDPDVDRVAVRQVLELVIENLEGRGDVTWRLIVTELLSMLHDFPFRIPPNVMLLMRVGTVGEGVCRSLDPEFDFIAVTRSFLVDYGFIEGEFEALLEDVKADFRRSAPVVAGLPARADAVLGQLERGELLVRTEPVERPTGGDPGVGYAVLAAALFVTAGLLAFQEGAYELLSLAGALLALAQYVRVRWTSAL</sequence>
<reference evidence="4" key="1">
    <citation type="submission" date="2016-10" db="EMBL/GenBank/DDBJ databases">
        <authorList>
            <person name="Varghese N."/>
            <person name="Submissions S."/>
        </authorList>
    </citation>
    <scope>NUCLEOTIDE SEQUENCE [LARGE SCALE GENOMIC DNA]</scope>
    <source>
        <strain evidence="4">DSM 13078</strain>
    </source>
</reference>
<dbReference type="InterPro" id="IPR050154">
    <property type="entry name" value="UbiB_kinase"/>
</dbReference>
<protein>
    <submittedName>
        <fullName evidence="3">2-octaprenylphenol hydroxylase</fullName>
    </submittedName>
</protein>
<dbReference type="GO" id="GO:0005524">
    <property type="term" value="F:ATP binding"/>
    <property type="evidence" value="ECO:0007669"/>
    <property type="project" value="InterPro"/>
</dbReference>
<evidence type="ECO:0000313" key="4">
    <source>
        <dbReference type="Proteomes" id="UP000199161"/>
    </source>
</evidence>
<keyword evidence="4" id="KW-1185">Reference proteome</keyword>
<evidence type="ECO:0000313" key="3">
    <source>
        <dbReference type="EMBL" id="SFC62035.1"/>
    </source>
</evidence>
<dbReference type="InterPro" id="IPR011009">
    <property type="entry name" value="Kinase-like_dom_sf"/>
</dbReference>
<dbReference type="InterPro" id="IPR000719">
    <property type="entry name" value="Prot_kinase_dom"/>
</dbReference>
<evidence type="ECO:0000256" key="1">
    <source>
        <dbReference type="ARBA" id="ARBA00009670"/>
    </source>
</evidence>
<dbReference type="Pfam" id="PF03109">
    <property type="entry name" value="ABC1"/>
    <property type="match status" value="1"/>
</dbReference>
<dbReference type="PANTHER" id="PTHR10566:SF113">
    <property type="entry name" value="PROTEIN ACTIVITY OF BC1 COMPLEX KINASE 7, CHLOROPLASTIC"/>
    <property type="match status" value="1"/>
</dbReference>
<dbReference type="InterPro" id="IPR004147">
    <property type="entry name" value="ABC1_dom"/>
</dbReference>
<dbReference type="AlphaFoldDB" id="A0A1I1KN82"/>
<evidence type="ECO:0000259" key="2">
    <source>
        <dbReference type="PROSITE" id="PS50011"/>
    </source>
</evidence>
<proteinExistence type="inferred from homology"/>
<organism evidence="3 4">
    <name type="scientific">Natronobacterium haloterrestre</name>
    <name type="common">Halobiforma haloterrestris</name>
    <dbReference type="NCBI Taxonomy" id="148448"/>
    <lineage>
        <taxon>Archaea</taxon>
        <taxon>Methanobacteriati</taxon>
        <taxon>Methanobacteriota</taxon>
        <taxon>Stenosarchaea group</taxon>
        <taxon>Halobacteria</taxon>
        <taxon>Halobacteriales</taxon>
        <taxon>Natrialbaceae</taxon>
        <taxon>Natronobacterium</taxon>
    </lineage>
</organism>
<gene>
    <name evidence="3" type="ORF">SAMN05444422_11249</name>
</gene>
<feature type="domain" description="Protein kinase" evidence="2">
    <location>
        <begin position="114"/>
        <end position="488"/>
    </location>
</feature>
<dbReference type="PANTHER" id="PTHR10566">
    <property type="entry name" value="CHAPERONE-ACTIVITY OF BC1 COMPLEX CABC1 -RELATED"/>
    <property type="match status" value="1"/>
</dbReference>
<dbReference type="OrthoDB" id="8087at2157"/>
<dbReference type="GO" id="GO:0004672">
    <property type="term" value="F:protein kinase activity"/>
    <property type="evidence" value="ECO:0007669"/>
    <property type="project" value="InterPro"/>
</dbReference>
<dbReference type="PROSITE" id="PS50011">
    <property type="entry name" value="PROTEIN_KINASE_DOM"/>
    <property type="match status" value="1"/>
</dbReference>